<feature type="binding site" evidence="4">
    <location>
        <position position="267"/>
    </location>
    <ligand>
        <name>FAD</name>
        <dbReference type="ChEBI" id="CHEBI:57692"/>
    </ligand>
</feature>
<dbReference type="Proteomes" id="UP000465304">
    <property type="component" value="Unassembled WGS sequence"/>
</dbReference>
<dbReference type="Gene3D" id="1.10.405.10">
    <property type="entry name" value="Guanine Nucleotide Dissociation Inhibitor, domain 1"/>
    <property type="match status" value="1"/>
</dbReference>
<comment type="caution">
    <text evidence="6">The sequence shown here is derived from an EMBL/GenBank/DDBJ whole genome shotgun (WGS) entry which is preliminary data.</text>
</comment>
<sequence length="484" mass="51629">MGPSPGASTISLNESGDFGVRIVAPRTFARRIRHDGGMADVVVVGAGFAGLSAARELTRLGYDVVVVEGRDRVGGRSYTADLAGVPVDLGATFVGPTQDAVLALAAELGCESVPTYGQGKNLIRWRGRVRSYRSTIPRLSIIELLDVSRIQWRFDRLSRKVPVAEPWASPIAADLDAVSLDGWLRSVHAGASTRDLMAIMARVTWGCETDAVSLLHAVRYVKAAGGLGRMLDVEGGAQQDRFPAGTQQIAVRMADELGDRVVLGAPVQRIERHPDGTLTVVTAGGEFSGRAVVVAVPPAHRAGIEFEPALPPEHRELPRHWPQGRLSKAYAAYKTPFWRENGSSGEALSDEGPVFITFDVSPGDAGPGILLGFTDASVFDPLPGDKRREVALAGFAALFGDAAAHPVDYLDHCWGTEQFAPGGPTAAVPPGSWTTHGRWLRAPVDAIFWAGTETADEWTGFLDGAVRSGLRAAAEAHQELMRLP</sequence>
<evidence type="ECO:0000313" key="6">
    <source>
        <dbReference type="EMBL" id="GFH02134.1"/>
    </source>
</evidence>
<gene>
    <name evidence="6" type="ORF">MHIP_26170</name>
</gene>
<feature type="domain" description="Amine oxidase" evidence="5">
    <location>
        <begin position="48"/>
        <end position="475"/>
    </location>
</feature>
<dbReference type="AlphaFoldDB" id="A0A7I9ZMB5"/>
<keyword evidence="6" id="KW-0503">Monooxygenase</keyword>
<name>A0A7I9ZMB5_9MYCO</name>
<evidence type="ECO:0000259" key="5">
    <source>
        <dbReference type="Pfam" id="PF01593"/>
    </source>
</evidence>
<dbReference type="SUPFAM" id="SSF51905">
    <property type="entry name" value="FAD/NAD(P)-binding domain"/>
    <property type="match status" value="1"/>
</dbReference>
<dbReference type="EMBL" id="BLLB01000002">
    <property type="protein sequence ID" value="GFH02134.1"/>
    <property type="molecule type" value="Genomic_DNA"/>
</dbReference>
<dbReference type="Pfam" id="PF01593">
    <property type="entry name" value="Amino_oxidase"/>
    <property type="match status" value="1"/>
</dbReference>
<reference evidence="6 7" key="1">
    <citation type="journal article" date="2019" name="Emerg. Microbes Infect.">
        <title>Comprehensive subspecies identification of 175 nontuberculous mycobacteria species based on 7547 genomic profiles.</title>
        <authorList>
            <person name="Matsumoto Y."/>
            <person name="Kinjo T."/>
            <person name="Motooka D."/>
            <person name="Nabeya D."/>
            <person name="Jung N."/>
            <person name="Uechi K."/>
            <person name="Horii T."/>
            <person name="Iida T."/>
            <person name="Fujita J."/>
            <person name="Nakamura S."/>
        </authorList>
    </citation>
    <scope>NUCLEOTIDE SEQUENCE [LARGE SCALE GENOMIC DNA]</scope>
    <source>
        <strain evidence="6 7">JCM 30996</strain>
    </source>
</reference>
<comment type="cofactor">
    <cofactor evidence="1">
        <name>FAD</name>
        <dbReference type="ChEBI" id="CHEBI:57692"/>
    </cofactor>
</comment>
<accession>A0A7I9ZMB5</accession>
<dbReference type="PANTHER" id="PTHR43563:SF1">
    <property type="entry name" value="AMINE OXIDASE [FLAVIN-CONTAINING] B"/>
    <property type="match status" value="1"/>
</dbReference>
<keyword evidence="3" id="KW-0560">Oxidoreductase</keyword>
<dbReference type="InterPro" id="IPR050703">
    <property type="entry name" value="Flavin_MAO"/>
</dbReference>
<evidence type="ECO:0000256" key="4">
    <source>
        <dbReference type="PIRSR" id="PIRSR601613-1"/>
    </source>
</evidence>
<dbReference type="RefSeq" id="WP_353961940.1">
    <property type="nucleotide sequence ID" value="NZ_BLLB01000002.1"/>
</dbReference>
<evidence type="ECO:0000256" key="1">
    <source>
        <dbReference type="ARBA" id="ARBA00001974"/>
    </source>
</evidence>
<evidence type="ECO:0000313" key="7">
    <source>
        <dbReference type="Proteomes" id="UP000465304"/>
    </source>
</evidence>
<feature type="binding site" evidence="4">
    <location>
        <position position="373"/>
    </location>
    <ligand>
        <name>substrate</name>
    </ligand>
</feature>
<feature type="binding site" evidence="4">
    <location>
        <position position="453"/>
    </location>
    <ligand>
        <name>FAD</name>
        <dbReference type="ChEBI" id="CHEBI:57692"/>
    </ligand>
</feature>
<evidence type="ECO:0000256" key="2">
    <source>
        <dbReference type="ARBA" id="ARBA00005995"/>
    </source>
</evidence>
<dbReference type="PRINTS" id="PR00757">
    <property type="entry name" value="AMINEOXDASEF"/>
</dbReference>
<proteinExistence type="inferred from homology"/>
<dbReference type="InterPro" id="IPR002937">
    <property type="entry name" value="Amino_oxidase"/>
</dbReference>
<dbReference type="InterPro" id="IPR001613">
    <property type="entry name" value="Flavin_amine_oxidase"/>
</dbReference>
<comment type="similarity">
    <text evidence="2">Belongs to the flavin monoamine oxidase family.</text>
</comment>
<dbReference type="GO" id="GO:0004497">
    <property type="term" value="F:monooxygenase activity"/>
    <property type="evidence" value="ECO:0007669"/>
    <property type="project" value="UniProtKB-KW"/>
</dbReference>
<organism evidence="6 7">
    <name type="scientific">Mycolicibacterium hippocampi</name>
    <dbReference type="NCBI Taxonomy" id="659824"/>
    <lineage>
        <taxon>Bacteria</taxon>
        <taxon>Bacillati</taxon>
        <taxon>Actinomycetota</taxon>
        <taxon>Actinomycetes</taxon>
        <taxon>Mycobacteriales</taxon>
        <taxon>Mycobacteriaceae</taxon>
        <taxon>Mycolicibacterium</taxon>
    </lineage>
</organism>
<dbReference type="Gene3D" id="3.90.660.10">
    <property type="match status" value="1"/>
</dbReference>
<protein>
    <submittedName>
        <fullName evidence="6">Monooxygenase</fullName>
    </submittedName>
</protein>
<dbReference type="SUPFAM" id="SSF54373">
    <property type="entry name" value="FAD-linked reductases, C-terminal domain"/>
    <property type="match status" value="1"/>
</dbReference>
<evidence type="ECO:0000256" key="3">
    <source>
        <dbReference type="ARBA" id="ARBA00023002"/>
    </source>
</evidence>
<dbReference type="Gene3D" id="3.50.50.60">
    <property type="entry name" value="FAD/NAD(P)-binding domain"/>
    <property type="match status" value="1"/>
</dbReference>
<dbReference type="PANTHER" id="PTHR43563">
    <property type="entry name" value="AMINE OXIDASE"/>
    <property type="match status" value="1"/>
</dbReference>
<dbReference type="InterPro" id="IPR036188">
    <property type="entry name" value="FAD/NAD-bd_sf"/>
</dbReference>
<keyword evidence="7" id="KW-1185">Reference proteome</keyword>